<accession>A0A212RJ92</accession>
<sequence length="177" mass="19219">MSRIGKKPVVVPAGVTAKVEGQTVSVKGAKGELSFVVHDDVHVEMKPEGIKVDPRHETKRARALWGTARSQINNLVVGVTKGFEKKLEITGVGYKAAVAGKNLQLSLGYSHDINYPIPAGVTIACPKPTEITIAGINKQQIGQIAAEIREYRGPEPYKGKGVKYEGEFIFRKEGKKK</sequence>
<evidence type="ECO:0000256" key="2">
    <source>
        <dbReference type="ARBA" id="ARBA00022730"/>
    </source>
</evidence>
<dbReference type="PANTHER" id="PTHR11655">
    <property type="entry name" value="60S/50S RIBOSOMAL PROTEIN L6/L9"/>
    <property type="match status" value="1"/>
</dbReference>
<keyword evidence="4 6" id="KW-0689">Ribosomal protein</keyword>
<dbReference type="GO" id="GO:0022625">
    <property type="term" value="C:cytosolic large ribosomal subunit"/>
    <property type="evidence" value="ECO:0007669"/>
    <property type="project" value="UniProtKB-UniRule"/>
</dbReference>
<proteinExistence type="inferred from homology"/>
<reference evidence="11" key="1">
    <citation type="submission" date="2017-06" db="EMBL/GenBank/DDBJ databases">
        <authorList>
            <person name="Varghese N."/>
            <person name="Submissions S."/>
        </authorList>
    </citation>
    <scope>NUCLEOTIDE SEQUENCE [LARGE SCALE GENOMIC DNA]</scope>
    <source>
        <strain evidence="11">DSM 137</strain>
    </source>
</reference>
<feature type="domain" description="Large ribosomal subunit protein uL6 alpha-beta" evidence="9">
    <location>
        <begin position="91"/>
        <end position="164"/>
    </location>
</feature>
<evidence type="ECO:0000259" key="9">
    <source>
        <dbReference type="Pfam" id="PF00347"/>
    </source>
</evidence>
<dbReference type="EMBL" id="FYDG01000004">
    <property type="protein sequence ID" value="SNB72337.1"/>
    <property type="molecule type" value="Genomic_DNA"/>
</dbReference>
<organism evidence="10 11">
    <name type="scientific">Rhodoblastus acidophilus</name>
    <name type="common">Rhodopseudomonas acidophila</name>
    <dbReference type="NCBI Taxonomy" id="1074"/>
    <lineage>
        <taxon>Bacteria</taxon>
        <taxon>Pseudomonadati</taxon>
        <taxon>Pseudomonadota</taxon>
        <taxon>Alphaproteobacteria</taxon>
        <taxon>Hyphomicrobiales</taxon>
        <taxon>Rhodoblastaceae</taxon>
        <taxon>Rhodoblastus</taxon>
    </lineage>
</organism>
<dbReference type="FunFam" id="3.90.930.12:FF:000002">
    <property type="entry name" value="50S ribosomal protein L6"/>
    <property type="match status" value="1"/>
</dbReference>
<name>A0A212RJ92_RHOAC</name>
<evidence type="ECO:0000256" key="1">
    <source>
        <dbReference type="ARBA" id="ARBA00009356"/>
    </source>
</evidence>
<evidence type="ECO:0000313" key="11">
    <source>
        <dbReference type="Proteomes" id="UP000198418"/>
    </source>
</evidence>
<comment type="similarity">
    <text evidence="1 6 7">Belongs to the universal ribosomal protein uL6 family.</text>
</comment>
<dbReference type="InterPro" id="IPR019906">
    <property type="entry name" value="Ribosomal_uL6_bac-type"/>
</dbReference>
<dbReference type="Gene3D" id="3.90.930.12">
    <property type="entry name" value="Ribosomal protein L6, alpha-beta domain"/>
    <property type="match status" value="2"/>
</dbReference>
<keyword evidence="5 6" id="KW-0687">Ribonucleoprotein</keyword>
<comment type="subunit">
    <text evidence="6">Part of the 50S ribosomal subunit.</text>
</comment>
<evidence type="ECO:0000256" key="4">
    <source>
        <dbReference type="ARBA" id="ARBA00022980"/>
    </source>
</evidence>
<keyword evidence="3 6" id="KW-0694">RNA-binding</keyword>
<dbReference type="OrthoDB" id="9805007at2"/>
<dbReference type="Pfam" id="PF00347">
    <property type="entry name" value="Ribosomal_L6"/>
    <property type="match status" value="2"/>
</dbReference>
<evidence type="ECO:0000256" key="6">
    <source>
        <dbReference type="HAMAP-Rule" id="MF_01365"/>
    </source>
</evidence>
<dbReference type="NCBIfam" id="TIGR03654">
    <property type="entry name" value="L6_bact"/>
    <property type="match status" value="1"/>
</dbReference>
<dbReference type="GO" id="GO:0002181">
    <property type="term" value="P:cytoplasmic translation"/>
    <property type="evidence" value="ECO:0007669"/>
    <property type="project" value="TreeGrafter"/>
</dbReference>
<dbReference type="PROSITE" id="PS00525">
    <property type="entry name" value="RIBOSOMAL_L6_1"/>
    <property type="match status" value="1"/>
</dbReference>
<gene>
    <name evidence="6" type="primary">rplF</name>
    <name evidence="10" type="ORF">SAMN06265338_104316</name>
</gene>
<comment type="function">
    <text evidence="6 8">This protein binds to the 23S rRNA, and is important in its secondary structure. It is located near the subunit interface in the base of the L7/L12 stalk, and near the tRNA binding site of the peptidyltransferase center.</text>
</comment>
<dbReference type="InterPro" id="IPR002358">
    <property type="entry name" value="Ribosomal_uL6_CS"/>
</dbReference>
<dbReference type="GO" id="GO:0003735">
    <property type="term" value="F:structural constituent of ribosome"/>
    <property type="evidence" value="ECO:0007669"/>
    <property type="project" value="UniProtKB-UniRule"/>
</dbReference>
<dbReference type="GO" id="GO:0019843">
    <property type="term" value="F:rRNA binding"/>
    <property type="evidence" value="ECO:0007669"/>
    <property type="project" value="UniProtKB-UniRule"/>
</dbReference>
<dbReference type="RefSeq" id="WP_088520749.1">
    <property type="nucleotide sequence ID" value="NZ_FYDG01000004.1"/>
</dbReference>
<evidence type="ECO:0000256" key="3">
    <source>
        <dbReference type="ARBA" id="ARBA00022884"/>
    </source>
</evidence>
<dbReference type="PRINTS" id="PR00059">
    <property type="entry name" value="RIBOSOMALL6"/>
</dbReference>
<dbReference type="PANTHER" id="PTHR11655:SF14">
    <property type="entry name" value="LARGE RIBOSOMAL SUBUNIT PROTEIN UL6M"/>
    <property type="match status" value="1"/>
</dbReference>
<dbReference type="SUPFAM" id="SSF56053">
    <property type="entry name" value="Ribosomal protein L6"/>
    <property type="match status" value="2"/>
</dbReference>
<evidence type="ECO:0000256" key="7">
    <source>
        <dbReference type="RuleBase" id="RU003869"/>
    </source>
</evidence>
<dbReference type="InterPro" id="IPR020040">
    <property type="entry name" value="Ribosomal_uL6_a/b-dom"/>
</dbReference>
<dbReference type="PIRSF" id="PIRSF002162">
    <property type="entry name" value="Ribosomal_L6"/>
    <property type="match status" value="1"/>
</dbReference>
<evidence type="ECO:0000256" key="8">
    <source>
        <dbReference type="RuleBase" id="RU003870"/>
    </source>
</evidence>
<evidence type="ECO:0000256" key="5">
    <source>
        <dbReference type="ARBA" id="ARBA00023274"/>
    </source>
</evidence>
<dbReference type="Proteomes" id="UP000198418">
    <property type="component" value="Unassembled WGS sequence"/>
</dbReference>
<evidence type="ECO:0000313" key="10">
    <source>
        <dbReference type="EMBL" id="SNB72337.1"/>
    </source>
</evidence>
<keyword evidence="2 6" id="KW-0699">rRNA-binding</keyword>
<dbReference type="HAMAP" id="MF_01365_B">
    <property type="entry name" value="Ribosomal_uL6_B"/>
    <property type="match status" value="1"/>
</dbReference>
<dbReference type="InterPro" id="IPR036789">
    <property type="entry name" value="Ribosomal_uL6-like_a/b-dom_sf"/>
</dbReference>
<keyword evidence="11" id="KW-1185">Reference proteome</keyword>
<protein>
    <recommendedName>
        <fullName evidence="6">Large ribosomal subunit protein uL6</fullName>
    </recommendedName>
</protein>
<dbReference type="InterPro" id="IPR000702">
    <property type="entry name" value="Ribosomal_uL6-like"/>
</dbReference>
<feature type="domain" description="Large ribosomal subunit protein uL6 alpha-beta" evidence="9">
    <location>
        <begin position="11"/>
        <end position="82"/>
    </location>
</feature>
<dbReference type="FunFam" id="3.90.930.12:FF:000001">
    <property type="entry name" value="50S ribosomal protein L6"/>
    <property type="match status" value="1"/>
</dbReference>
<dbReference type="AlphaFoldDB" id="A0A212RJ92"/>